<keyword evidence="6" id="KW-0411">Iron-sulfur</keyword>
<evidence type="ECO:0000256" key="6">
    <source>
        <dbReference type="ARBA" id="ARBA00023014"/>
    </source>
</evidence>
<dbReference type="SFLD" id="SFLDG01067">
    <property type="entry name" value="SPASM/twitch_domain_containing"/>
    <property type="match status" value="1"/>
</dbReference>
<dbReference type="GO" id="GO:0051539">
    <property type="term" value="F:4 iron, 4 sulfur cluster binding"/>
    <property type="evidence" value="ECO:0007669"/>
    <property type="project" value="UniProtKB-KW"/>
</dbReference>
<dbReference type="GO" id="GO:0006777">
    <property type="term" value="P:Mo-molybdopterin cofactor biosynthetic process"/>
    <property type="evidence" value="ECO:0007669"/>
    <property type="project" value="UniProtKB-KW"/>
</dbReference>
<comment type="caution">
    <text evidence="9">The sequence shown here is derived from an EMBL/GenBank/DDBJ whole genome shotgun (WGS) entry which is preliminary data.</text>
</comment>
<dbReference type="GO" id="GO:0061799">
    <property type="term" value="F:cyclic pyranopterin monophosphate synthase activity"/>
    <property type="evidence" value="ECO:0007669"/>
    <property type="project" value="TreeGrafter"/>
</dbReference>
<feature type="domain" description="Radical SAM core" evidence="8">
    <location>
        <begin position="8"/>
        <end position="109"/>
    </location>
</feature>
<dbReference type="EMBL" id="QMQZ01000097">
    <property type="protein sequence ID" value="RLE50870.1"/>
    <property type="molecule type" value="Genomic_DNA"/>
</dbReference>
<dbReference type="PROSITE" id="PS51918">
    <property type="entry name" value="RADICAL_SAM"/>
    <property type="match status" value="1"/>
</dbReference>
<dbReference type="Proteomes" id="UP000268446">
    <property type="component" value="Unassembled WGS sequence"/>
</dbReference>
<keyword evidence="7" id="KW-0501">Molybdenum cofactor biosynthesis</keyword>
<dbReference type="CDD" id="cd01335">
    <property type="entry name" value="Radical_SAM"/>
    <property type="match status" value="1"/>
</dbReference>
<dbReference type="GO" id="GO:0046872">
    <property type="term" value="F:metal ion binding"/>
    <property type="evidence" value="ECO:0007669"/>
    <property type="project" value="UniProtKB-KW"/>
</dbReference>
<dbReference type="PANTHER" id="PTHR22960">
    <property type="entry name" value="MOLYBDOPTERIN COFACTOR SYNTHESIS PROTEIN A"/>
    <property type="match status" value="1"/>
</dbReference>
<dbReference type="InterPro" id="IPR050105">
    <property type="entry name" value="MoCo_biosynth_MoaA/MoaC"/>
</dbReference>
<evidence type="ECO:0000256" key="2">
    <source>
        <dbReference type="ARBA" id="ARBA00022485"/>
    </source>
</evidence>
<dbReference type="PANTHER" id="PTHR22960:SF0">
    <property type="entry name" value="MOLYBDENUM COFACTOR BIOSYNTHESIS PROTEIN 1"/>
    <property type="match status" value="1"/>
</dbReference>
<proteinExistence type="predicted"/>
<evidence type="ECO:0000256" key="1">
    <source>
        <dbReference type="ARBA" id="ARBA00001966"/>
    </source>
</evidence>
<dbReference type="GO" id="GO:0061798">
    <property type="term" value="F:GTP 3',8'-cyclase activity"/>
    <property type="evidence" value="ECO:0007669"/>
    <property type="project" value="TreeGrafter"/>
</dbReference>
<name>A0A497EVW1_9CREN</name>
<dbReference type="SFLD" id="SFLDS00029">
    <property type="entry name" value="Radical_SAM"/>
    <property type="match status" value="1"/>
</dbReference>
<dbReference type="InterPro" id="IPR058240">
    <property type="entry name" value="rSAM_sf"/>
</dbReference>
<keyword evidence="4" id="KW-0479">Metal-binding</keyword>
<dbReference type="InterPro" id="IPR013785">
    <property type="entry name" value="Aldolase_TIM"/>
</dbReference>
<dbReference type="AlphaFoldDB" id="A0A497EVW1"/>
<evidence type="ECO:0000259" key="8">
    <source>
        <dbReference type="PROSITE" id="PS51918"/>
    </source>
</evidence>
<dbReference type="InterPro" id="IPR007197">
    <property type="entry name" value="rSAM"/>
</dbReference>
<dbReference type="PROSITE" id="PS01305">
    <property type="entry name" value="MOAA_NIFB_PQQE"/>
    <property type="match status" value="1"/>
</dbReference>
<keyword evidence="5" id="KW-0408">Iron</keyword>
<evidence type="ECO:0000256" key="4">
    <source>
        <dbReference type="ARBA" id="ARBA00022723"/>
    </source>
</evidence>
<accession>A0A497EVW1</accession>
<dbReference type="Gene3D" id="3.20.20.70">
    <property type="entry name" value="Aldolase class I"/>
    <property type="match status" value="1"/>
</dbReference>
<evidence type="ECO:0000256" key="3">
    <source>
        <dbReference type="ARBA" id="ARBA00022691"/>
    </source>
</evidence>
<evidence type="ECO:0000313" key="10">
    <source>
        <dbReference type="Proteomes" id="UP000268446"/>
    </source>
</evidence>
<keyword evidence="3" id="KW-0949">S-adenosyl-L-methionine</keyword>
<evidence type="ECO:0000313" key="9">
    <source>
        <dbReference type="EMBL" id="RLE50870.1"/>
    </source>
</evidence>
<sequence>MKNVIYDKYGRPLLGLRITVTHKCNFNCIYCHMEGENPSNLEMTPEEISEIVKIAAKYGVYKVKLTGGEPLVRDDIVEIVEKIAEVRGITDLAMTTNGSRLYNYAKDLA</sequence>
<reference evidence="9 10" key="1">
    <citation type="submission" date="2018-06" db="EMBL/GenBank/DDBJ databases">
        <title>Extensive metabolic versatility and redundancy in microbially diverse, dynamic hydrothermal sediments.</title>
        <authorList>
            <person name="Dombrowski N."/>
            <person name="Teske A."/>
            <person name="Baker B.J."/>
        </authorList>
    </citation>
    <scope>NUCLEOTIDE SEQUENCE [LARGE SCALE GENOMIC DNA]</scope>
    <source>
        <strain evidence="9">B29_G17</strain>
    </source>
</reference>
<dbReference type="InterPro" id="IPR000385">
    <property type="entry name" value="MoaA_NifB_PqqE_Fe-S-bd_CS"/>
</dbReference>
<evidence type="ECO:0000256" key="5">
    <source>
        <dbReference type="ARBA" id="ARBA00023004"/>
    </source>
</evidence>
<gene>
    <name evidence="9" type="ORF">DRJ20_02925</name>
</gene>
<dbReference type="Pfam" id="PF04055">
    <property type="entry name" value="Radical_SAM"/>
    <property type="match status" value="1"/>
</dbReference>
<evidence type="ECO:0000256" key="7">
    <source>
        <dbReference type="ARBA" id="ARBA00023150"/>
    </source>
</evidence>
<feature type="non-terminal residue" evidence="9">
    <location>
        <position position="109"/>
    </location>
</feature>
<comment type="cofactor">
    <cofactor evidence="1">
        <name>[4Fe-4S] cluster</name>
        <dbReference type="ChEBI" id="CHEBI:49883"/>
    </cofactor>
</comment>
<keyword evidence="2" id="KW-0004">4Fe-4S</keyword>
<dbReference type="SUPFAM" id="SSF102114">
    <property type="entry name" value="Radical SAM enzymes"/>
    <property type="match status" value="1"/>
</dbReference>
<organism evidence="9 10">
    <name type="scientific">Thermoproteota archaeon</name>
    <dbReference type="NCBI Taxonomy" id="2056631"/>
    <lineage>
        <taxon>Archaea</taxon>
        <taxon>Thermoproteota</taxon>
    </lineage>
</organism>
<protein>
    <submittedName>
        <fullName evidence="9">GTP 3',8-cyclase MoaA</fullName>
    </submittedName>
</protein>